<evidence type="ECO:0000256" key="1">
    <source>
        <dbReference type="ARBA" id="ARBA00022801"/>
    </source>
</evidence>
<dbReference type="GO" id="GO:0004190">
    <property type="term" value="F:aspartic-type endopeptidase activity"/>
    <property type="evidence" value="ECO:0007669"/>
    <property type="project" value="InterPro"/>
</dbReference>
<dbReference type="GO" id="GO:0008270">
    <property type="term" value="F:zinc ion binding"/>
    <property type="evidence" value="ECO:0007669"/>
    <property type="project" value="UniProtKB-KW"/>
</dbReference>
<keyword evidence="1" id="KW-0378">Hydrolase</keyword>
<dbReference type="OrthoDB" id="3863715at2759"/>
<feature type="compositionally biased region" description="Low complexity" evidence="3">
    <location>
        <begin position="66"/>
        <end position="81"/>
    </location>
</feature>
<feature type="region of interest" description="Disordered" evidence="3">
    <location>
        <begin position="321"/>
        <end position="349"/>
    </location>
</feature>
<dbReference type="Gene3D" id="4.10.60.10">
    <property type="entry name" value="Zinc finger, CCHC-type"/>
    <property type="match status" value="1"/>
</dbReference>
<feature type="domain" description="CCHC-type" evidence="4">
    <location>
        <begin position="352"/>
        <end position="366"/>
    </location>
</feature>
<dbReference type="InterPro" id="IPR036875">
    <property type="entry name" value="Znf_CCHC_sf"/>
</dbReference>
<dbReference type="PROSITE" id="PS50158">
    <property type="entry name" value="ZF_CCHC"/>
    <property type="match status" value="1"/>
</dbReference>
<dbReference type="SUPFAM" id="SSF50630">
    <property type="entry name" value="Acid proteases"/>
    <property type="match status" value="1"/>
</dbReference>
<keyword evidence="2" id="KW-0863">Zinc-finger</keyword>
<comment type="caution">
    <text evidence="6">The sequence shown here is derived from an EMBL/GenBank/DDBJ whole genome shotgun (WGS) entry which is preliminary data.</text>
</comment>
<feature type="compositionally biased region" description="Basic and acidic residues" evidence="3">
    <location>
        <begin position="131"/>
        <end position="146"/>
    </location>
</feature>
<dbReference type="PROSITE" id="PS00141">
    <property type="entry name" value="ASP_PROTEASE"/>
    <property type="match status" value="1"/>
</dbReference>
<keyword evidence="2" id="KW-0862">Zinc</keyword>
<evidence type="ECO:0000256" key="3">
    <source>
        <dbReference type="SAM" id="MobiDB-lite"/>
    </source>
</evidence>
<dbReference type="SMART" id="SM00343">
    <property type="entry name" value="ZnF_C2HC"/>
    <property type="match status" value="1"/>
</dbReference>
<sequence>MSNSGSNNKINLDLIDFDSSSSSEQSSGELYEPTENPEPQQNPEQQPQIKSTEHREYQNHTENPEPQRNSEPQQNPEQQQQIKPTEHREYQNHTENPEHQRHTKPAEHRGNKKRTERPKPTPRLGNSKHRVNTEESQIKKMSVDTDAKTELKSAELSVEAAMRIDGRSGACGNVSTRTNNKKTGRALRSVRYKNITTYKEFRENIAEISETKKRLPQLQMKLLTCRKAPDEGVQEYYNKMEQLLHDLIGAIMEEGGYTNEADVDRMLHGKVLNAFVSGLPESYRILIKARSPKRLSDALAFALKEETEENLAKETQLFGQQLSTRNQQPPSSKPKQFKQGTSSKNSDTGKGCFKCGRTNHFARDCRASQWDQEKFKASKQSGQQDQKINTKTGTGSEGSRDRKSKCGKRGGTEHKQRTFGSADPERCYKPATALYVFSTALKNNTTRLKIKQCVNKEVKVLVDTGSDVNTIKLSELQKDVRVDESTVYELTGINSRSVFTIGTVVLTIQLESKNITATFQVMHDDFPIHEAGILGAPFLRENGVSINFKTSTLSIEVSGHPESPEPPKVPQTIIIQSRSETLIPVVTDKEDGTTLLIHAQTIGEKGILLGNIVNNVNEG</sequence>
<evidence type="ECO:0000259" key="5">
    <source>
        <dbReference type="PROSITE" id="PS50175"/>
    </source>
</evidence>
<keyword evidence="2" id="KW-0479">Metal-binding</keyword>
<feature type="region of interest" description="Disordered" evidence="3">
    <location>
        <begin position="1"/>
        <end position="146"/>
    </location>
</feature>
<keyword evidence="7" id="KW-1185">Reference proteome</keyword>
<dbReference type="PANTHER" id="PTHR46888:SF1">
    <property type="entry name" value="RIBONUCLEASE H"/>
    <property type="match status" value="1"/>
</dbReference>
<feature type="compositionally biased region" description="Basic and acidic residues" evidence="3">
    <location>
        <begin position="51"/>
        <end position="65"/>
    </location>
</feature>
<evidence type="ECO:0000259" key="4">
    <source>
        <dbReference type="PROSITE" id="PS50158"/>
    </source>
</evidence>
<dbReference type="EMBL" id="VUJU01008843">
    <property type="protein sequence ID" value="KAF0725087.1"/>
    <property type="molecule type" value="Genomic_DNA"/>
</dbReference>
<dbReference type="InterPro" id="IPR001969">
    <property type="entry name" value="Aspartic_peptidase_AS"/>
</dbReference>
<feature type="compositionally biased region" description="Polar residues" evidence="3">
    <location>
        <begin position="321"/>
        <end position="348"/>
    </location>
</feature>
<dbReference type="GO" id="GO:0003964">
    <property type="term" value="F:RNA-directed DNA polymerase activity"/>
    <property type="evidence" value="ECO:0007669"/>
    <property type="project" value="UniProtKB-KW"/>
</dbReference>
<keyword evidence="6" id="KW-0808">Transferase</keyword>
<dbReference type="PANTHER" id="PTHR46888">
    <property type="entry name" value="ZINC KNUCKLE DOMAINCONTAINING PROTEIN-RELATED"/>
    <property type="match status" value="1"/>
</dbReference>
<keyword evidence="6" id="KW-0695">RNA-directed DNA polymerase</keyword>
<keyword evidence="6" id="KW-0548">Nucleotidyltransferase</keyword>
<evidence type="ECO:0000313" key="7">
    <source>
        <dbReference type="Proteomes" id="UP000478052"/>
    </source>
</evidence>
<dbReference type="GO" id="GO:0006508">
    <property type="term" value="P:proteolysis"/>
    <property type="evidence" value="ECO:0007669"/>
    <property type="project" value="InterPro"/>
</dbReference>
<feature type="region of interest" description="Disordered" evidence="3">
    <location>
        <begin position="373"/>
        <end position="422"/>
    </location>
</feature>
<dbReference type="Gene3D" id="2.40.70.10">
    <property type="entry name" value="Acid Proteases"/>
    <property type="match status" value="1"/>
</dbReference>
<dbReference type="AlphaFoldDB" id="A0A6G0WCT4"/>
<reference evidence="6 7" key="1">
    <citation type="submission" date="2019-08" db="EMBL/GenBank/DDBJ databases">
        <title>Whole genome of Aphis craccivora.</title>
        <authorList>
            <person name="Voronova N.V."/>
            <person name="Shulinski R.S."/>
            <person name="Bandarenka Y.V."/>
            <person name="Zhorov D.G."/>
            <person name="Warner D."/>
        </authorList>
    </citation>
    <scope>NUCLEOTIDE SEQUENCE [LARGE SCALE GENOMIC DNA]</scope>
    <source>
        <strain evidence="6">180601</strain>
        <tissue evidence="6">Whole Body</tissue>
    </source>
</reference>
<proteinExistence type="predicted"/>
<dbReference type="PROSITE" id="PS50175">
    <property type="entry name" value="ASP_PROT_RETROV"/>
    <property type="match status" value="1"/>
</dbReference>
<protein>
    <submittedName>
        <fullName evidence="6">Reverse transcriptase domain-containing protein</fullName>
    </submittedName>
</protein>
<accession>A0A6G0WCT4</accession>
<dbReference type="InterPro" id="IPR001878">
    <property type="entry name" value="Znf_CCHC"/>
</dbReference>
<dbReference type="GO" id="GO:0003676">
    <property type="term" value="F:nucleic acid binding"/>
    <property type="evidence" value="ECO:0007669"/>
    <property type="project" value="InterPro"/>
</dbReference>
<dbReference type="Pfam" id="PF00098">
    <property type="entry name" value="zf-CCHC"/>
    <property type="match status" value="1"/>
</dbReference>
<dbReference type="SUPFAM" id="SSF57756">
    <property type="entry name" value="Retrovirus zinc finger-like domains"/>
    <property type="match status" value="1"/>
</dbReference>
<evidence type="ECO:0000256" key="2">
    <source>
        <dbReference type="PROSITE-ProRule" id="PRU00047"/>
    </source>
</evidence>
<dbReference type="InterPro" id="IPR021109">
    <property type="entry name" value="Peptidase_aspartic_dom_sf"/>
</dbReference>
<evidence type="ECO:0000313" key="6">
    <source>
        <dbReference type="EMBL" id="KAF0725087.1"/>
    </source>
</evidence>
<dbReference type="Proteomes" id="UP000478052">
    <property type="component" value="Unassembled WGS sequence"/>
</dbReference>
<name>A0A6G0WCT4_APHCR</name>
<dbReference type="CDD" id="cd00303">
    <property type="entry name" value="retropepsin_like"/>
    <property type="match status" value="1"/>
</dbReference>
<feature type="compositionally biased region" description="Polar residues" evidence="3">
    <location>
        <begin position="1"/>
        <end position="10"/>
    </location>
</feature>
<feature type="compositionally biased region" description="Low complexity" evidence="3">
    <location>
        <begin position="19"/>
        <end position="48"/>
    </location>
</feature>
<feature type="domain" description="Peptidase A2" evidence="5">
    <location>
        <begin position="458"/>
        <end position="495"/>
    </location>
</feature>
<feature type="compositionally biased region" description="Basic and acidic residues" evidence="3">
    <location>
        <begin position="84"/>
        <end position="109"/>
    </location>
</feature>
<feature type="compositionally biased region" description="Polar residues" evidence="3">
    <location>
        <begin position="378"/>
        <end position="394"/>
    </location>
</feature>
<organism evidence="6 7">
    <name type="scientific">Aphis craccivora</name>
    <name type="common">Cowpea aphid</name>
    <dbReference type="NCBI Taxonomy" id="307492"/>
    <lineage>
        <taxon>Eukaryota</taxon>
        <taxon>Metazoa</taxon>
        <taxon>Ecdysozoa</taxon>
        <taxon>Arthropoda</taxon>
        <taxon>Hexapoda</taxon>
        <taxon>Insecta</taxon>
        <taxon>Pterygota</taxon>
        <taxon>Neoptera</taxon>
        <taxon>Paraneoptera</taxon>
        <taxon>Hemiptera</taxon>
        <taxon>Sternorrhyncha</taxon>
        <taxon>Aphidomorpha</taxon>
        <taxon>Aphidoidea</taxon>
        <taxon>Aphididae</taxon>
        <taxon>Aphidini</taxon>
        <taxon>Aphis</taxon>
        <taxon>Aphis</taxon>
    </lineage>
</organism>
<gene>
    <name evidence="6" type="ORF">FWK35_00029438</name>
</gene>
<dbReference type="InterPro" id="IPR001995">
    <property type="entry name" value="Peptidase_A2_cat"/>
</dbReference>